<feature type="region of interest" description="Disordered" evidence="3">
    <location>
        <begin position="1"/>
        <end position="40"/>
    </location>
</feature>
<protein>
    <recommendedName>
        <fullName evidence="6">Enoyl-CoA hydratase</fullName>
    </recommendedName>
</protein>
<gene>
    <name evidence="4" type="ORF">B5808_19115</name>
</gene>
<dbReference type="PANTHER" id="PTHR43802">
    <property type="entry name" value="ENOYL-COA HYDRATASE"/>
    <property type="match status" value="1"/>
</dbReference>
<geneLocation type="plasmid" evidence="4">
    <name>unnamed1</name>
</geneLocation>
<reference evidence="4 5" key="1">
    <citation type="submission" date="2017-04" db="EMBL/GenBank/DDBJ databases">
        <authorList>
            <person name="Afonso C.L."/>
            <person name="Miller P.J."/>
            <person name="Scott M.A."/>
            <person name="Spackman E."/>
            <person name="Goraichik I."/>
            <person name="Dimitrov K.M."/>
            <person name="Suarez D.L."/>
            <person name="Swayne D.E."/>
        </authorList>
    </citation>
    <scope>NUCLEOTIDE SEQUENCE [LARGE SCALE GENOMIC DNA]</scope>
    <source>
        <strain evidence="5">XA(T)</strain>
        <plasmid evidence="5">Plasmid unnamed1</plasmid>
    </source>
</reference>
<evidence type="ECO:0000313" key="5">
    <source>
        <dbReference type="Proteomes" id="UP000192775"/>
    </source>
</evidence>
<feature type="compositionally biased region" description="Low complexity" evidence="3">
    <location>
        <begin position="28"/>
        <end position="37"/>
    </location>
</feature>
<evidence type="ECO:0000313" key="4">
    <source>
        <dbReference type="EMBL" id="ARJ07514.1"/>
    </source>
</evidence>
<dbReference type="SUPFAM" id="SSF52096">
    <property type="entry name" value="ClpP/crotonase"/>
    <property type="match status" value="1"/>
</dbReference>
<dbReference type="PROSITE" id="PS00166">
    <property type="entry name" value="ENOYL_COA_HYDRATASE"/>
    <property type="match status" value="1"/>
</dbReference>
<dbReference type="GO" id="GO:0003824">
    <property type="term" value="F:catalytic activity"/>
    <property type="evidence" value="ECO:0007669"/>
    <property type="project" value="InterPro"/>
</dbReference>
<dbReference type="Pfam" id="PF00378">
    <property type="entry name" value="ECH_1"/>
    <property type="match status" value="1"/>
</dbReference>
<sequence>MPSTASRSPRACSRPPLITRRPSRRSSARATSTPCSSKENDVTDLVTTSIEGRIAHVVLNRPEKLNALNNPLLDEFSAAIAALGADDSVSVIVISGEGGNFSVGFDVDPGNGYSDAAAGLGPYADWASLRRNIERWLAVWDTPKPVITAVEGYCMGGATMLAVCTDITVVSETAVLGWPAIPLGGGLLSPTSAWLIGPKKAKELSFIAGSRLSGAEAAALGWANHAVPAGSVLARADELAASIARMPLDLLRIKKLALNRFLDQQGFRESVLMGAEWDAIAHTSPATHAMTDKVEQLGLKGAIAWFNEGAGR</sequence>
<dbReference type="Gene3D" id="3.90.226.10">
    <property type="entry name" value="2-enoyl-CoA Hydratase, Chain A, domain 1"/>
    <property type="match status" value="1"/>
</dbReference>
<dbReference type="KEGG" id="cphy:B5808_19115"/>
<proteinExistence type="inferred from homology"/>
<dbReference type="InterPro" id="IPR001753">
    <property type="entry name" value="Enoyl-CoA_hydra/iso"/>
</dbReference>
<dbReference type="PANTHER" id="PTHR43802:SF1">
    <property type="entry name" value="IP11341P-RELATED"/>
    <property type="match status" value="1"/>
</dbReference>
<keyword evidence="5" id="KW-1185">Reference proteome</keyword>
<organism evidence="4 5">
    <name type="scientific">Cnuibacter physcomitrellae</name>
    <dbReference type="NCBI Taxonomy" id="1619308"/>
    <lineage>
        <taxon>Bacteria</taxon>
        <taxon>Bacillati</taxon>
        <taxon>Actinomycetota</taxon>
        <taxon>Actinomycetes</taxon>
        <taxon>Micrococcales</taxon>
        <taxon>Microbacteriaceae</taxon>
        <taxon>Cnuibacter</taxon>
    </lineage>
</organism>
<keyword evidence="4" id="KW-0614">Plasmid</keyword>
<name>A0A1X9LQN1_9MICO</name>
<dbReference type="InterPro" id="IPR029045">
    <property type="entry name" value="ClpP/crotonase-like_dom_sf"/>
</dbReference>
<comment type="similarity">
    <text evidence="1 2">Belongs to the enoyl-CoA hydratase/isomerase family.</text>
</comment>
<accession>A0A1X9LQN1</accession>
<evidence type="ECO:0000256" key="1">
    <source>
        <dbReference type="ARBA" id="ARBA00005254"/>
    </source>
</evidence>
<evidence type="ECO:0000256" key="3">
    <source>
        <dbReference type="SAM" id="MobiDB-lite"/>
    </source>
</evidence>
<evidence type="ECO:0000256" key="2">
    <source>
        <dbReference type="RuleBase" id="RU003707"/>
    </source>
</evidence>
<dbReference type="InterPro" id="IPR018376">
    <property type="entry name" value="Enoyl-CoA_hyd/isom_CS"/>
</dbReference>
<dbReference type="AlphaFoldDB" id="A0A1X9LQN1"/>
<dbReference type="Proteomes" id="UP000192775">
    <property type="component" value="Plasmid unnamed1"/>
</dbReference>
<dbReference type="EMBL" id="CP020716">
    <property type="protein sequence ID" value="ARJ07514.1"/>
    <property type="molecule type" value="Genomic_DNA"/>
</dbReference>
<evidence type="ECO:0008006" key="6">
    <source>
        <dbReference type="Google" id="ProtNLM"/>
    </source>
</evidence>
<dbReference type="CDD" id="cd06558">
    <property type="entry name" value="crotonase-like"/>
    <property type="match status" value="1"/>
</dbReference>